<reference evidence="1 2" key="1">
    <citation type="submission" date="2020-10" db="EMBL/GenBank/DDBJ databases">
        <title>Connecting structure to function with the recovery of over 1000 high-quality activated sludge metagenome-assembled genomes encoding full-length rRNA genes using long-read sequencing.</title>
        <authorList>
            <person name="Singleton C.M."/>
            <person name="Petriglieri F."/>
            <person name="Kristensen J.M."/>
            <person name="Kirkegaard R.H."/>
            <person name="Michaelsen T.Y."/>
            <person name="Andersen M.H."/>
            <person name="Karst S.M."/>
            <person name="Dueholm M.S."/>
            <person name="Nielsen P.H."/>
            <person name="Albertsen M."/>
        </authorList>
    </citation>
    <scope>NUCLEOTIDE SEQUENCE [LARGE SCALE GENOMIC DNA]</scope>
    <source>
        <strain evidence="1">Ribe_18-Q3-R11-54_BAT3C.373</strain>
    </source>
</reference>
<name>A0A9D7S616_9BACT</name>
<accession>A0A9D7S616</accession>
<proteinExistence type="predicted"/>
<gene>
    <name evidence="1" type="ORF">IPO85_03160</name>
</gene>
<comment type="caution">
    <text evidence="1">The sequence shown here is derived from an EMBL/GenBank/DDBJ whole genome shotgun (WGS) entry which is preliminary data.</text>
</comment>
<dbReference type="EMBL" id="JADKFW010000004">
    <property type="protein sequence ID" value="MBK9716520.1"/>
    <property type="molecule type" value="Genomic_DNA"/>
</dbReference>
<evidence type="ECO:0000313" key="1">
    <source>
        <dbReference type="EMBL" id="MBK9716520.1"/>
    </source>
</evidence>
<dbReference type="InterPro" id="IPR019850">
    <property type="entry name" value="GldD-like"/>
</dbReference>
<evidence type="ECO:0008006" key="3">
    <source>
        <dbReference type="Google" id="ProtNLM"/>
    </source>
</evidence>
<dbReference type="Proteomes" id="UP000808349">
    <property type="component" value="Unassembled WGS sequence"/>
</dbReference>
<protein>
    <recommendedName>
        <fullName evidence="3">Gliding motility lipoprotein GldD</fullName>
    </recommendedName>
</protein>
<sequence length="201" mass="23922">MSIRDYKINKIIWIILIVLNINCKEQINTPKPRMYPFIDFPEKSYIHFSQESCPFNFNFPKYSSIEKDTTFFDEMAKSDCWFNIVFESFNGKIHCSYFPIQDNKQLKKYIDDAYKLMKEHQHKADFIDELPIHKPNHVSGMLFNIEGAAASPFQFYLTDSIHHFLRGSLYFNAQTKPDSMAPIFQFVKKDIIELINTFEWK</sequence>
<dbReference type="AlphaFoldDB" id="A0A9D7S616"/>
<evidence type="ECO:0000313" key="2">
    <source>
        <dbReference type="Proteomes" id="UP000808349"/>
    </source>
</evidence>
<dbReference type="Pfam" id="PF25593">
    <property type="entry name" value="GldD_lipo"/>
    <property type="match status" value="1"/>
</dbReference>
<organism evidence="1 2">
    <name type="scientific">Candidatus Defluviibacterium haderslevense</name>
    <dbReference type="NCBI Taxonomy" id="2981993"/>
    <lineage>
        <taxon>Bacteria</taxon>
        <taxon>Pseudomonadati</taxon>
        <taxon>Bacteroidota</taxon>
        <taxon>Saprospiria</taxon>
        <taxon>Saprospirales</taxon>
        <taxon>Saprospiraceae</taxon>
        <taxon>Candidatus Defluviibacterium</taxon>
    </lineage>
</organism>